<gene>
    <name evidence="3" type="ordered locus">STAUR_4515</name>
    <name evidence="4" type="ORF">STIAU_6753</name>
</gene>
<evidence type="ECO:0000313" key="6">
    <source>
        <dbReference type="Proteomes" id="UP000032702"/>
    </source>
</evidence>
<proteinExistence type="predicted"/>
<feature type="compositionally biased region" description="Low complexity" evidence="1">
    <location>
        <begin position="178"/>
        <end position="198"/>
    </location>
</feature>
<dbReference type="EMBL" id="CP002271">
    <property type="protein sequence ID" value="ADO72295.1"/>
    <property type="molecule type" value="Genomic_DNA"/>
</dbReference>
<organism evidence="4 6">
    <name type="scientific">Stigmatella aurantiaca (strain DW4/3-1)</name>
    <dbReference type="NCBI Taxonomy" id="378806"/>
    <lineage>
        <taxon>Bacteria</taxon>
        <taxon>Pseudomonadati</taxon>
        <taxon>Myxococcota</taxon>
        <taxon>Myxococcia</taxon>
        <taxon>Myxococcales</taxon>
        <taxon>Cystobacterineae</taxon>
        <taxon>Archangiaceae</taxon>
        <taxon>Stigmatella</taxon>
    </lineage>
</organism>
<dbReference type="AlphaFoldDB" id="Q08Z60"/>
<keyword evidence="5" id="KW-1185">Reference proteome</keyword>
<dbReference type="KEGG" id="sur:STAUR_4515"/>
<feature type="transmembrane region" description="Helical" evidence="2">
    <location>
        <begin position="106"/>
        <end position="125"/>
    </location>
</feature>
<protein>
    <submittedName>
        <fullName evidence="3">Conserved uncharacterized protein</fullName>
    </submittedName>
</protein>
<dbReference type="Proteomes" id="UP000032702">
    <property type="component" value="Unassembled WGS sequence"/>
</dbReference>
<evidence type="ECO:0000313" key="3">
    <source>
        <dbReference type="EMBL" id="ADO72295.1"/>
    </source>
</evidence>
<sequence length="314" mass="33735">MARRDKDTACCMAAGHELEAGLSEEQWLFRQGDLVLGPLSGQQLVEKLYTGELTGDTLVAPPGVRDFQRLDGMEGFRVHVARAAAKMRVDAEMRLVNERKRRKRTLLGSGLGVVTLVLVGLAVWAGRQFAVHGPGDGEDEYADISVEMPTITLAQAPSEDEDLIAYPTQGAPGRTPDKAPGSSPAKPAAVASAAAAAPPKKPRPGSVSTEPDGLDMGISFDQGAINKVVATNQRTLFRCFKEEAERRPGFAAKVPIEFVIGNDGRVNKLWVDHPQLKDGALHKCLLGELQRWPFKPYKGSLASVGLSFTVGKKG</sequence>
<dbReference type="Proteomes" id="UP000001351">
    <property type="component" value="Chromosome"/>
</dbReference>
<keyword evidence="2" id="KW-1133">Transmembrane helix</keyword>
<reference evidence="4 6" key="1">
    <citation type="submission" date="2006-04" db="EMBL/GenBank/DDBJ databases">
        <authorList>
            <person name="Nierman W.C."/>
        </authorList>
    </citation>
    <scope>NUCLEOTIDE SEQUENCE [LARGE SCALE GENOMIC DNA]</scope>
    <source>
        <strain evidence="4 6">DW4/3-1</strain>
    </source>
</reference>
<dbReference type="EMBL" id="AAMD01000072">
    <property type="protein sequence ID" value="EAU65774.1"/>
    <property type="molecule type" value="Genomic_DNA"/>
</dbReference>
<name>Q08Z60_STIAD</name>
<keyword evidence="2" id="KW-0812">Transmembrane</keyword>
<keyword evidence="2" id="KW-0472">Membrane</keyword>
<dbReference type="eggNOG" id="COG1716">
    <property type="taxonomic scope" value="Bacteria"/>
</dbReference>
<dbReference type="OrthoDB" id="5380477at2"/>
<evidence type="ECO:0000256" key="2">
    <source>
        <dbReference type="SAM" id="Phobius"/>
    </source>
</evidence>
<accession>Q08Z60</accession>
<evidence type="ECO:0000313" key="5">
    <source>
        <dbReference type="Proteomes" id="UP000001351"/>
    </source>
</evidence>
<reference evidence="3 5" key="2">
    <citation type="journal article" date="2011" name="Mol. Biol. Evol.">
        <title>Comparative genomic analysis of fruiting body formation in Myxococcales.</title>
        <authorList>
            <person name="Huntley S."/>
            <person name="Hamann N."/>
            <person name="Wegener-Feldbrugge S."/>
            <person name="Treuner-Lange A."/>
            <person name="Kube M."/>
            <person name="Reinhardt R."/>
            <person name="Klages S."/>
            <person name="Muller R."/>
            <person name="Ronning C.M."/>
            <person name="Nierman W.C."/>
            <person name="Sogaard-Andersen L."/>
        </authorList>
    </citation>
    <scope>NUCLEOTIDE SEQUENCE [LARGE SCALE GENOMIC DNA]</scope>
    <source>
        <strain evidence="3 5">DW4/3-1</strain>
    </source>
</reference>
<evidence type="ECO:0000256" key="1">
    <source>
        <dbReference type="SAM" id="MobiDB-lite"/>
    </source>
</evidence>
<dbReference type="HOGENOM" id="CLU_911251_0_0_7"/>
<dbReference type="NCBIfam" id="NF033768">
    <property type="entry name" value="myxo_SS_tail"/>
    <property type="match status" value="1"/>
</dbReference>
<evidence type="ECO:0000313" key="4">
    <source>
        <dbReference type="EMBL" id="EAU65774.1"/>
    </source>
</evidence>
<dbReference type="STRING" id="378806.STAUR_4515"/>
<feature type="region of interest" description="Disordered" evidence="1">
    <location>
        <begin position="164"/>
        <end position="212"/>
    </location>
</feature>
<dbReference type="InterPro" id="IPR049806">
    <property type="entry name" value="MasK-like_C"/>
</dbReference>